<dbReference type="Proteomes" id="UP000634229">
    <property type="component" value="Unassembled WGS sequence"/>
</dbReference>
<evidence type="ECO:0000256" key="1">
    <source>
        <dbReference type="SAM" id="Phobius"/>
    </source>
</evidence>
<keyword evidence="2" id="KW-0396">Initiation factor</keyword>
<reference evidence="2 3" key="1">
    <citation type="submission" date="2021-01" db="EMBL/GenBank/DDBJ databases">
        <title>WGS of actinomycetes isolated from Thailand.</title>
        <authorList>
            <person name="Thawai C."/>
        </authorList>
    </citation>
    <scope>NUCLEOTIDE SEQUENCE [LARGE SCALE GENOMIC DNA]</scope>
    <source>
        <strain evidence="2 3">CA1R205</strain>
    </source>
</reference>
<name>A0ABS1NAJ9_9ACTN</name>
<proteinExistence type="predicted"/>
<keyword evidence="1" id="KW-0472">Membrane</keyword>
<dbReference type="RefSeq" id="WP_201874176.1">
    <property type="nucleotide sequence ID" value="NZ_JAERRF010000005.1"/>
</dbReference>
<evidence type="ECO:0000313" key="2">
    <source>
        <dbReference type="EMBL" id="MBL1097099.1"/>
    </source>
</evidence>
<sequence>MSTPTAGIRGRLLGPWPGGTVWLVRRQHRSAFRAGAALVAAAIAYIVWRRWELTSFIDAHAFPACPKGVAGCMGGTPATPRGVEGTAQGYGGLGDAVVRAGQALLALPALIGVFAGAPLFARELESGTHKLVWAQSVGRVRWLLVKLLLPAASVTAGTAGVAAAYHWWWAPAQTFSRKLGDYQTNPYVVSWWQAAPFNATGPLAVGLAVLGLVIGATAGLLLRRTVPAMAVALGVVVAAQWGATALRGHLASSVVVTKREDGVWPVPRDTWWGSESRTDGRPGTRDWAEIHPPSDFWRIQWIEAGICLVLAAALAVFCVWWIRRRPV</sequence>
<keyword evidence="1" id="KW-0812">Transmembrane</keyword>
<feature type="transmembrane region" description="Helical" evidence="1">
    <location>
        <begin position="103"/>
        <end position="121"/>
    </location>
</feature>
<comment type="caution">
    <text evidence="2">The sequence shown here is derived from an EMBL/GenBank/DDBJ whole genome shotgun (WGS) entry which is preliminary data.</text>
</comment>
<keyword evidence="1" id="KW-1133">Transmembrane helix</keyword>
<gene>
    <name evidence="2" type="ORF">JK363_10510</name>
</gene>
<feature type="transmembrane region" description="Helical" evidence="1">
    <location>
        <begin position="301"/>
        <end position="322"/>
    </location>
</feature>
<keyword evidence="3" id="KW-1185">Reference proteome</keyword>
<feature type="transmembrane region" description="Helical" evidence="1">
    <location>
        <begin position="31"/>
        <end position="48"/>
    </location>
</feature>
<protein>
    <submittedName>
        <fullName evidence="2">Translation initiation factor IF-2</fullName>
    </submittedName>
</protein>
<organism evidence="2 3">
    <name type="scientific">Streptomyces coffeae</name>
    <dbReference type="NCBI Taxonomy" id="621382"/>
    <lineage>
        <taxon>Bacteria</taxon>
        <taxon>Bacillati</taxon>
        <taxon>Actinomycetota</taxon>
        <taxon>Actinomycetes</taxon>
        <taxon>Kitasatosporales</taxon>
        <taxon>Streptomycetaceae</taxon>
        <taxon>Streptomyces</taxon>
    </lineage>
</organism>
<feature type="transmembrane region" description="Helical" evidence="1">
    <location>
        <begin position="229"/>
        <end position="250"/>
    </location>
</feature>
<dbReference type="GO" id="GO:0003743">
    <property type="term" value="F:translation initiation factor activity"/>
    <property type="evidence" value="ECO:0007669"/>
    <property type="project" value="UniProtKB-KW"/>
</dbReference>
<accession>A0ABS1NAJ9</accession>
<feature type="transmembrane region" description="Helical" evidence="1">
    <location>
        <begin position="203"/>
        <end position="222"/>
    </location>
</feature>
<dbReference type="EMBL" id="JAERRF010000005">
    <property type="protein sequence ID" value="MBL1097099.1"/>
    <property type="molecule type" value="Genomic_DNA"/>
</dbReference>
<keyword evidence="2" id="KW-0648">Protein biosynthesis</keyword>
<evidence type="ECO:0000313" key="3">
    <source>
        <dbReference type="Proteomes" id="UP000634229"/>
    </source>
</evidence>
<feature type="transmembrane region" description="Helical" evidence="1">
    <location>
        <begin position="142"/>
        <end position="168"/>
    </location>
</feature>